<dbReference type="EMBL" id="JAYKXN010000002">
    <property type="protein sequence ID" value="KAK7311530.1"/>
    <property type="molecule type" value="Genomic_DNA"/>
</dbReference>
<evidence type="ECO:0000256" key="1">
    <source>
        <dbReference type="SAM" id="MobiDB-lite"/>
    </source>
</evidence>
<keyword evidence="3" id="KW-1185">Reference proteome</keyword>
<evidence type="ECO:0000313" key="3">
    <source>
        <dbReference type="Proteomes" id="UP001359559"/>
    </source>
</evidence>
<protein>
    <submittedName>
        <fullName evidence="2">Uncharacterized protein</fullName>
    </submittedName>
</protein>
<evidence type="ECO:0000313" key="2">
    <source>
        <dbReference type="EMBL" id="KAK7311530.1"/>
    </source>
</evidence>
<reference evidence="2 3" key="1">
    <citation type="submission" date="2024-01" db="EMBL/GenBank/DDBJ databases">
        <title>The genomes of 5 underutilized Papilionoideae crops provide insights into root nodulation and disease resistance.</title>
        <authorList>
            <person name="Yuan L."/>
        </authorList>
    </citation>
    <scope>NUCLEOTIDE SEQUENCE [LARGE SCALE GENOMIC DNA]</scope>
    <source>
        <strain evidence="2">LY-2023</strain>
        <tissue evidence="2">Leaf</tissue>
    </source>
</reference>
<feature type="region of interest" description="Disordered" evidence="1">
    <location>
        <begin position="139"/>
        <end position="159"/>
    </location>
</feature>
<feature type="compositionally biased region" description="Low complexity" evidence="1">
    <location>
        <begin position="143"/>
        <end position="158"/>
    </location>
</feature>
<sequence>MGASIMVEDDDSFKKPGAVPFQWEIKPGLPIVQQKLHHKPESPSLKLTPPPPVGCYLCSPVDSRTRSFRSTPRARSDRWRFERPLLGQTESVSMGCLFSPFLRRLRSRKRVTKRVVEEEDYASELETLGRWSLSSRKSLSPFRASTASSSVASSPRPVSDAEWAGFGLF</sequence>
<dbReference type="PANTHER" id="PTHR35466:SF4">
    <property type="entry name" value="EXPRESSED PROTEIN"/>
    <property type="match status" value="1"/>
</dbReference>
<dbReference type="InterPro" id="IPR007789">
    <property type="entry name" value="DUF688"/>
</dbReference>
<dbReference type="Pfam" id="PF05097">
    <property type="entry name" value="DUF688"/>
    <property type="match status" value="1"/>
</dbReference>
<organism evidence="2 3">
    <name type="scientific">Clitoria ternatea</name>
    <name type="common">Butterfly pea</name>
    <dbReference type="NCBI Taxonomy" id="43366"/>
    <lineage>
        <taxon>Eukaryota</taxon>
        <taxon>Viridiplantae</taxon>
        <taxon>Streptophyta</taxon>
        <taxon>Embryophyta</taxon>
        <taxon>Tracheophyta</taxon>
        <taxon>Spermatophyta</taxon>
        <taxon>Magnoliopsida</taxon>
        <taxon>eudicotyledons</taxon>
        <taxon>Gunneridae</taxon>
        <taxon>Pentapetalae</taxon>
        <taxon>rosids</taxon>
        <taxon>fabids</taxon>
        <taxon>Fabales</taxon>
        <taxon>Fabaceae</taxon>
        <taxon>Papilionoideae</taxon>
        <taxon>50 kb inversion clade</taxon>
        <taxon>NPAAA clade</taxon>
        <taxon>indigoferoid/millettioid clade</taxon>
        <taxon>Phaseoleae</taxon>
        <taxon>Clitoria</taxon>
    </lineage>
</organism>
<name>A0AAN9K5A1_CLITE</name>
<accession>A0AAN9K5A1</accession>
<proteinExistence type="predicted"/>
<dbReference type="Proteomes" id="UP001359559">
    <property type="component" value="Unassembled WGS sequence"/>
</dbReference>
<comment type="caution">
    <text evidence="2">The sequence shown here is derived from an EMBL/GenBank/DDBJ whole genome shotgun (WGS) entry which is preliminary data.</text>
</comment>
<dbReference type="AlphaFoldDB" id="A0AAN9K5A1"/>
<gene>
    <name evidence="2" type="ORF">RJT34_09735</name>
</gene>
<dbReference type="PANTHER" id="PTHR35466">
    <property type="entry name" value="SERINE/ARGININE REPETITIVE MATRIX PROTEIN 1"/>
    <property type="match status" value="1"/>
</dbReference>